<keyword evidence="2" id="KW-1185">Reference proteome</keyword>
<dbReference type="EMBL" id="CP036498">
    <property type="protein sequence ID" value="QUS42407.1"/>
    <property type="molecule type" value="Genomic_DNA"/>
</dbReference>
<organism evidence="1 2">
    <name type="scientific">Tardiphaga alba</name>
    <dbReference type="NCBI Taxonomy" id="340268"/>
    <lineage>
        <taxon>Bacteria</taxon>
        <taxon>Pseudomonadati</taxon>
        <taxon>Pseudomonadota</taxon>
        <taxon>Alphaproteobacteria</taxon>
        <taxon>Hyphomicrobiales</taxon>
        <taxon>Nitrobacteraceae</taxon>
        <taxon>Tardiphaga</taxon>
    </lineage>
</organism>
<name>A0ABX8AFT3_9BRAD</name>
<dbReference type="Pfam" id="PF21973">
    <property type="entry name" value="DUF6925"/>
    <property type="match status" value="1"/>
</dbReference>
<protein>
    <submittedName>
        <fullName evidence="1">Uncharacterized protein</fullName>
    </submittedName>
</protein>
<proteinExistence type="predicted"/>
<evidence type="ECO:0000313" key="2">
    <source>
        <dbReference type="Proteomes" id="UP000682843"/>
    </source>
</evidence>
<reference evidence="1 2" key="1">
    <citation type="submission" date="2019-02" db="EMBL/GenBank/DDBJ databases">
        <title>Emended description of the genus Rhodopseudomonas and description of Rhodopseudomonas albus sp. nov., a non-phototrophic, heavy-metal-tolerant bacterium isolated from garden soil.</title>
        <authorList>
            <person name="Bao Z."/>
            <person name="Cao W.W."/>
            <person name="Sato Y."/>
            <person name="Nishizawa T."/>
            <person name="Zhao J."/>
            <person name="Guo Y."/>
            <person name="Ohta H."/>
        </authorList>
    </citation>
    <scope>NUCLEOTIDE SEQUENCE [LARGE SCALE GENOMIC DNA]</scope>
    <source>
        <strain evidence="1 2">SK50-23</strain>
    </source>
</reference>
<accession>A0ABX8AFT3</accession>
<gene>
    <name evidence="1" type="ORF">RPMA_13795</name>
</gene>
<evidence type="ECO:0000313" key="1">
    <source>
        <dbReference type="EMBL" id="QUS42407.1"/>
    </source>
</evidence>
<dbReference type="Proteomes" id="UP000682843">
    <property type="component" value="Chromosome"/>
</dbReference>
<dbReference type="InterPro" id="IPR053838">
    <property type="entry name" value="DUF6925"/>
</dbReference>
<sequence>MPARLLAAHLADGETGWSMGSFGAIGEFTRDTDEPAISAIDDTTASIVTPRGGVRLIAHDDQRLIASESLTRDSWSQRVALCLPQDRCAMNERRVLTEIGPDGDALRKTDRDGVLFDLGLGCLQVDVCVRITGADTVAALRRAVGTAVFVPDSAALPILMAANPHRVFLTRLGRLEVFQSIPPPTGRSPDGPHTHILPKLLAAGRTHAATEPLPGGWVPCAHFYPAHPQRDQLGRPHAFEPTSHDAFQALLTQFGVPDLVALKHKVLGKIAANAPASSEADLGGRHGRATLRIALRQLLAAGETAPALQEWLDAFDHRGTDDSVDPMEQLHRDSEQP</sequence>